<comment type="caution">
    <text evidence="2">The sequence shown here is derived from an EMBL/GenBank/DDBJ whole genome shotgun (WGS) entry which is preliminary data.</text>
</comment>
<protein>
    <submittedName>
        <fullName evidence="2">Uncharacterized protein</fullName>
    </submittedName>
</protein>
<sequence length="42" mass="4615">MLDTAGRARVPFLRLASLAFFSVWSVALTGRDHRARSAPARS</sequence>
<keyword evidence="1" id="KW-0812">Transmembrane</keyword>
<organism evidence="2 3">
    <name type="scientific">Enhygromyxa salina</name>
    <dbReference type="NCBI Taxonomy" id="215803"/>
    <lineage>
        <taxon>Bacteria</taxon>
        <taxon>Pseudomonadati</taxon>
        <taxon>Myxococcota</taxon>
        <taxon>Polyangia</taxon>
        <taxon>Nannocystales</taxon>
        <taxon>Nannocystaceae</taxon>
        <taxon>Enhygromyxa</taxon>
    </lineage>
</organism>
<name>A0A0C2CWT8_9BACT</name>
<proteinExistence type="predicted"/>
<evidence type="ECO:0000313" key="2">
    <source>
        <dbReference type="EMBL" id="KIG14085.1"/>
    </source>
</evidence>
<feature type="transmembrane region" description="Helical" evidence="1">
    <location>
        <begin position="12"/>
        <end position="30"/>
    </location>
</feature>
<reference evidence="2 3" key="1">
    <citation type="submission" date="2014-12" db="EMBL/GenBank/DDBJ databases">
        <title>Genome assembly of Enhygromyxa salina DSM 15201.</title>
        <authorList>
            <person name="Sharma G."/>
            <person name="Subramanian S."/>
        </authorList>
    </citation>
    <scope>NUCLEOTIDE SEQUENCE [LARGE SCALE GENOMIC DNA]</scope>
    <source>
        <strain evidence="2 3">DSM 15201</strain>
    </source>
</reference>
<accession>A0A0C2CWT8</accession>
<keyword evidence="1" id="KW-0472">Membrane</keyword>
<keyword evidence="1" id="KW-1133">Transmembrane helix</keyword>
<dbReference type="EMBL" id="JMCC02000080">
    <property type="protein sequence ID" value="KIG14085.1"/>
    <property type="molecule type" value="Genomic_DNA"/>
</dbReference>
<dbReference type="AlphaFoldDB" id="A0A0C2CWT8"/>
<gene>
    <name evidence="2" type="ORF">DB30_07272</name>
</gene>
<evidence type="ECO:0000313" key="3">
    <source>
        <dbReference type="Proteomes" id="UP000031599"/>
    </source>
</evidence>
<dbReference type="Proteomes" id="UP000031599">
    <property type="component" value="Unassembled WGS sequence"/>
</dbReference>
<evidence type="ECO:0000256" key="1">
    <source>
        <dbReference type="SAM" id="Phobius"/>
    </source>
</evidence>